<keyword evidence="1" id="KW-0732">Signal</keyword>
<evidence type="ECO:0000313" key="3">
    <source>
        <dbReference type="Proteomes" id="UP001606302"/>
    </source>
</evidence>
<accession>A0ABW7GNB1</accession>
<dbReference type="RefSeq" id="WP_394512436.1">
    <property type="nucleotide sequence ID" value="NZ_JBIGHX010000006.1"/>
</dbReference>
<evidence type="ECO:0000313" key="2">
    <source>
        <dbReference type="EMBL" id="MFG6463418.1"/>
    </source>
</evidence>
<dbReference type="EMBL" id="JBIGHX010000006">
    <property type="protein sequence ID" value="MFG6463418.1"/>
    <property type="molecule type" value="Genomic_DNA"/>
</dbReference>
<organism evidence="2 3">
    <name type="scientific">Pelomonas lactea</name>
    <dbReference type="NCBI Taxonomy" id="3299030"/>
    <lineage>
        <taxon>Bacteria</taxon>
        <taxon>Pseudomonadati</taxon>
        <taxon>Pseudomonadota</taxon>
        <taxon>Betaproteobacteria</taxon>
        <taxon>Burkholderiales</taxon>
        <taxon>Sphaerotilaceae</taxon>
        <taxon>Roseateles</taxon>
    </lineage>
</organism>
<gene>
    <name evidence="2" type="ORF">ACG04Q_17725</name>
</gene>
<dbReference type="Proteomes" id="UP001606302">
    <property type="component" value="Unassembled WGS sequence"/>
</dbReference>
<feature type="chain" id="PRO_5045577337" description="Lipoprotein" evidence="1">
    <location>
        <begin position="19"/>
        <end position="298"/>
    </location>
</feature>
<feature type="signal peptide" evidence="1">
    <location>
        <begin position="1"/>
        <end position="18"/>
    </location>
</feature>
<proteinExistence type="predicted"/>
<keyword evidence="3" id="KW-1185">Reference proteome</keyword>
<comment type="caution">
    <text evidence="2">The sequence shown here is derived from an EMBL/GenBank/DDBJ whole genome shotgun (WGS) entry which is preliminary data.</text>
</comment>
<name>A0ABW7GNB1_9BURK</name>
<sequence length="298" mass="31226">MRLVLRLISLTITTAWLAGCQDRTAAPGPDTRPAAAASVPAGATDDQPAALMAQVFPGWTATPAFAASVPAAQGGAQEGLLVSPLMAVPLDAEHRALVVVGQPDDGSGQPQQFNATQVNVGVYGFERRDGRWVRTFSKPSLAWTGANGQVGQAKAHQLGGGRVALTFQSGLCAQDVCSEWVRVFSLDADGTRALTPDLKIAHKLEDAPGCARWLAGDPPADAEKDDPVTPDNCVDVTGSWHFETTGADGWPDLVVDFKGRRPVADASGTLAPKTVDGAWRLRHDGSGYRAASGRNPLD</sequence>
<evidence type="ECO:0008006" key="4">
    <source>
        <dbReference type="Google" id="ProtNLM"/>
    </source>
</evidence>
<dbReference type="PROSITE" id="PS51257">
    <property type="entry name" value="PROKAR_LIPOPROTEIN"/>
    <property type="match status" value="1"/>
</dbReference>
<reference evidence="2 3" key="1">
    <citation type="submission" date="2024-08" db="EMBL/GenBank/DDBJ databases">
        <authorList>
            <person name="Lu H."/>
        </authorList>
    </citation>
    <scope>NUCLEOTIDE SEQUENCE [LARGE SCALE GENOMIC DNA]</scope>
    <source>
        <strain evidence="2 3">DXS20W</strain>
    </source>
</reference>
<protein>
    <recommendedName>
        <fullName evidence="4">Lipoprotein</fullName>
    </recommendedName>
</protein>
<evidence type="ECO:0000256" key="1">
    <source>
        <dbReference type="SAM" id="SignalP"/>
    </source>
</evidence>